<dbReference type="EMBL" id="LAZR01000437">
    <property type="protein sequence ID" value="KKN68877.1"/>
    <property type="molecule type" value="Genomic_DNA"/>
</dbReference>
<feature type="compositionally biased region" description="Basic residues" evidence="1">
    <location>
        <begin position="103"/>
        <end position="153"/>
    </location>
</feature>
<dbReference type="AlphaFoldDB" id="A0A0F9T257"/>
<comment type="caution">
    <text evidence="2">The sequence shown here is derived from an EMBL/GenBank/DDBJ whole genome shotgun (WGS) entry which is preliminary data.</text>
</comment>
<proteinExistence type="predicted"/>
<name>A0A0F9T257_9ZZZZ</name>
<reference evidence="2" key="1">
    <citation type="journal article" date="2015" name="Nature">
        <title>Complex archaea that bridge the gap between prokaryotes and eukaryotes.</title>
        <authorList>
            <person name="Spang A."/>
            <person name="Saw J.H."/>
            <person name="Jorgensen S.L."/>
            <person name="Zaremba-Niedzwiedzka K."/>
            <person name="Martijn J."/>
            <person name="Lind A.E."/>
            <person name="van Eijk R."/>
            <person name="Schleper C."/>
            <person name="Guy L."/>
            <person name="Ettema T.J."/>
        </authorList>
    </citation>
    <scope>NUCLEOTIDE SEQUENCE</scope>
</reference>
<feature type="region of interest" description="Disordered" evidence="1">
    <location>
        <begin position="24"/>
        <end position="155"/>
    </location>
</feature>
<evidence type="ECO:0000313" key="2">
    <source>
        <dbReference type="EMBL" id="KKN68877.1"/>
    </source>
</evidence>
<protein>
    <submittedName>
        <fullName evidence="2">Uncharacterized protein</fullName>
    </submittedName>
</protein>
<organism evidence="2">
    <name type="scientific">marine sediment metagenome</name>
    <dbReference type="NCBI Taxonomy" id="412755"/>
    <lineage>
        <taxon>unclassified sequences</taxon>
        <taxon>metagenomes</taxon>
        <taxon>ecological metagenomes</taxon>
    </lineage>
</organism>
<accession>A0A0F9T257</accession>
<sequence>MQKSGVYLNAEGWAWHCYVCETESEENFGKDGRETARRSYKDHRKSCRSKQVAEPPQPDAAPAPEKEEEAEAPSTPTTDPMSRPFPEEASPKEGSTSMPDKATKKKAAKKKVVAKKAAKKKVVAKKAAKKKVAKKKVVAKKTTKKKATRKATARRSDGKTLFRFALIKGTKGKVSGIWVSRTGHFAPARAKKLGAKRAKKWGEVYAKSHAAALDAIRNDTGGVKWYTPSTSPSPSKK</sequence>
<gene>
    <name evidence="2" type="ORF">LCGC14_0446630</name>
</gene>
<evidence type="ECO:0000256" key="1">
    <source>
        <dbReference type="SAM" id="MobiDB-lite"/>
    </source>
</evidence>
<feature type="compositionally biased region" description="Basic and acidic residues" evidence="1">
    <location>
        <begin position="27"/>
        <end position="39"/>
    </location>
</feature>